<dbReference type="Proteomes" id="UP001367676">
    <property type="component" value="Unassembled WGS sequence"/>
</dbReference>
<sequence>MEIDKFGRFRGSATAITSAARAENLITHSKIQELQSKFREKHLDKIEIQVDDEVEKFIRIRNVNADDKSDGKDAANINFGRRGGGDDYLNNINARVGAVDLETKRMRELEINAIYQILELHKLQTRHGDAILAYLRHPRNGVPFKVFLPSRTTQIFPTDEAIAEFMNRVNGVKVTGHTAYNSVNLEFCNELEEEEMDDVDEDLLLGAQNRNRLRTPVKFASTMKKKWYLDVVIQLVAFVQLASQIVTFCGALKFGILH</sequence>
<comment type="caution">
    <text evidence="1">The sequence shown here is derived from an EMBL/GenBank/DDBJ whole genome shotgun (WGS) entry which is preliminary data.</text>
</comment>
<protein>
    <submittedName>
        <fullName evidence="1">Uncharacterized protein</fullName>
    </submittedName>
</protein>
<proteinExistence type="predicted"/>
<name>A0AAN9U1N5_9HEMI</name>
<dbReference type="AlphaFoldDB" id="A0AAN9U1N5"/>
<dbReference type="EMBL" id="JBBCAQ010000004">
    <property type="protein sequence ID" value="KAK7603899.1"/>
    <property type="molecule type" value="Genomic_DNA"/>
</dbReference>
<keyword evidence="2" id="KW-1185">Reference proteome</keyword>
<reference evidence="1 2" key="1">
    <citation type="submission" date="2024-03" db="EMBL/GenBank/DDBJ databases">
        <title>Adaptation during the transition from Ophiocordyceps entomopathogen to insect associate is accompanied by gene loss and intensified selection.</title>
        <authorList>
            <person name="Ward C.M."/>
            <person name="Onetto C.A."/>
            <person name="Borneman A.R."/>
        </authorList>
    </citation>
    <scope>NUCLEOTIDE SEQUENCE [LARGE SCALE GENOMIC DNA]</scope>
    <source>
        <strain evidence="1">AWRI1</strain>
        <tissue evidence="1">Single Adult Female</tissue>
    </source>
</reference>
<gene>
    <name evidence="1" type="ORF">V9T40_004172</name>
</gene>
<accession>A0AAN9U1N5</accession>
<organism evidence="1 2">
    <name type="scientific">Parthenolecanium corni</name>
    <dbReference type="NCBI Taxonomy" id="536013"/>
    <lineage>
        <taxon>Eukaryota</taxon>
        <taxon>Metazoa</taxon>
        <taxon>Ecdysozoa</taxon>
        <taxon>Arthropoda</taxon>
        <taxon>Hexapoda</taxon>
        <taxon>Insecta</taxon>
        <taxon>Pterygota</taxon>
        <taxon>Neoptera</taxon>
        <taxon>Paraneoptera</taxon>
        <taxon>Hemiptera</taxon>
        <taxon>Sternorrhyncha</taxon>
        <taxon>Coccoidea</taxon>
        <taxon>Coccidae</taxon>
        <taxon>Parthenolecanium</taxon>
    </lineage>
</organism>
<evidence type="ECO:0000313" key="1">
    <source>
        <dbReference type="EMBL" id="KAK7603899.1"/>
    </source>
</evidence>
<evidence type="ECO:0000313" key="2">
    <source>
        <dbReference type="Proteomes" id="UP001367676"/>
    </source>
</evidence>